<organism evidence="1 2">
    <name type="scientific">Candidatus Segetimicrobium genomatis</name>
    <dbReference type="NCBI Taxonomy" id="2569760"/>
    <lineage>
        <taxon>Bacteria</taxon>
        <taxon>Bacillati</taxon>
        <taxon>Candidatus Sysuimicrobiota</taxon>
        <taxon>Candidatus Sysuimicrobiia</taxon>
        <taxon>Candidatus Sysuimicrobiales</taxon>
        <taxon>Candidatus Segetimicrobiaceae</taxon>
        <taxon>Candidatus Segetimicrobium</taxon>
    </lineage>
</organism>
<comment type="caution">
    <text evidence="1">The sequence shown here is derived from an EMBL/GenBank/DDBJ whole genome shotgun (WGS) entry which is preliminary data.</text>
</comment>
<evidence type="ECO:0008006" key="3">
    <source>
        <dbReference type="Google" id="ProtNLM"/>
    </source>
</evidence>
<gene>
    <name evidence="1" type="ORF">E6H01_13705</name>
</gene>
<name>A0A537KLW4_9BACT</name>
<sequence length="247" mass="27381">MSKAAAIHVVAGDRTGLFHALSLDLAGFVQLRYWDRVPTAKGVEATDLVVVDLTSLPAEFAADGFAPLLERATLWLVTGEAPVHPAWVELAARTSSRVVGCGAADRAAGYTPVTEALLEDFSRQTGRRLARLVLEHEPVFRPVEPLVELICQHPWRVRRPKDLAVLTGQRIDGLKRTLAHLGFHRVEHFIVCVRMVAFEQLMARQRLPLVVARRLVGIGDPTNARRQLKRARKRSGEAFLKLKSLVA</sequence>
<dbReference type="AlphaFoldDB" id="A0A537KLW4"/>
<proteinExistence type="predicted"/>
<evidence type="ECO:0000313" key="1">
    <source>
        <dbReference type="EMBL" id="TMI96703.1"/>
    </source>
</evidence>
<dbReference type="EMBL" id="VBAL01000244">
    <property type="protein sequence ID" value="TMI96703.1"/>
    <property type="molecule type" value="Genomic_DNA"/>
</dbReference>
<accession>A0A537KLW4</accession>
<protein>
    <recommendedName>
        <fullName evidence="3">HTH araC/xylS-type domain-containing protein</fullName>
    </recommendedName>
</protein>
<evidence type="ECO:0000313" key="2">
    <source>
        <dbReference type="Proteomes" id="UP000319353"/>
    </source>
</evidence>
<reference evidence="1 2" key="1">
    <citation type="journal article" date="2019" name="Nat. Microbiol.">
        <title>Mediterranean grassland soil C-N compound turnover is dependent on rainfall and depth, and is mediated by genomically divergent microorganisms.</title>
        <authorList>
            <person name="Diamond S."/>
            <person name="Andeer P.F."/>
            <person name="Li Z."/>
            <person name="Crits-Christoph A."/>
            <person name="Burstein D."/>
            <person name="Anantharaman K."/>
            <person name="Lane K.R."/>
            <person name="Thomas B.C."/>
            <person name="Pan C."/>
            <person name="Northen T.R."/>
            <person name="Banfield J.F."/>
        </authorList>
    </citation>
    <scope>NUCLEOTIDE SEQUENCE [LARGE SCALE GENOMIC DNA]</scope>
    <source>
        <strain evidence="1">NP_4</strain>
    </source>
</reference>
<dbReference type="Proteomes" id="UP000319353">
    <property type="component" value="Unassembled WGS sequence"/>
</dbReference>